<gene>
    <name evidence="1" type="ORF">SAMN04487926_12121</name>
</gene>
<keyword evidence="2" id="KW-1185">Reference proteome</keyword>
<sequence length="145" mass="15544">MTKMIGLANSCKECPHRHYYSSGAYECAIVQNSRLNADNTIPGWCPLPDYPSAAPVADSAMAKFAGLVLKDHRNDGYPGDVDGGSIQQWALDSGLIEVRTVYERCGENCSCAEFVGADAWLDGVECFFTTDAGKAAIAAAERKEG</sequence>
<name>A0A7Z7BBX0_9BURK</name>
<dbReference type="AlphaFoldDB" id="A0A7Z7BBX0"/>
<accession>A0A7Z7BBX0</accession>
<dbReference type="RefSeq" id="WP_091784971.1">
    <property type="nucleotide sequence ID" value="NZ_FNDI01000021.1"/>
</dbReference>
<comment type="caution">
    <text evidence="1">The sequence shown here is derived from an EMBL/GenBank/DDBJ whole genome shotgun (WGS) entry which is preliminary data.</text>
</comment>
<protein>
    <submittedName>
        <fullName evidence="1">Uncharacterized protein</fullName>
    </submittedName>
</protein>
<dbReference type="Proteomes" id="UP000198900">
    <property type="component" value="Unassembled WGS sequence"/>
</dbReference>
<evidence type="ECO:0000313" key="1">
    <source>
        <dbReference type="EMBL" id="SDI64587.1"/>
    </source>
</evidence>
<reference evidence="1" key="1">
    <citation type="submission" date="2016-10" db="EMBL/GenBank/DDBJ databases">
        <authorList>
            <person name="Varghese N."/>
            <person name="Submissions S."/>
        </authorList>
    </citation>
    <scope>NUCLEOTIDE SEQUENCE [LARGE SCALE GENOMIC DNA]</scope>
    <source>
        <strain evidence="1">YR281</strain>
    </source>
</reference>
<organism evidence="1 2">
    <name type="scientific">Paraburkholderia steynii</name>
    <dbReference type="NCBI Taxonomy" id="1245441"/>
    <lineage>
        <taxon>Bacteria</taxon>
        <taxon>Pseudomonadati</taxon>
        <taxon>Pseudomonadota</taxon>
        <taxon>Betaproteobacteria</taxon>
        <taxon>Burkholderiales</taxon>
        <taxon>Burkholderiaceae</taxon>
        <taxon>Paraburkholderia</taxon>
    </lineage>
</organism>
<proteinExistence type="predicted"/>
<dbReference type="EMBL" id="FNDI01000021">
    <property type="protein sequence ID" value="SDI64587.1"/>
    <property type="molecule type" value="Genomic_DNA"/>
</dbReference>
<evidence type="ECO:0000313" key="2">
    <source>
        <dbReference type="Proteomes" id="UP000198900"/>
    </source>
</evidence>